<keyword evidence="4" id="KW-1185">Reference proteome</keyword>
<keyword evidence="1" id="KW-0812">Transmembrane</keyword>
<dbReference type="GO" id="GO:0003677">
    <property type="term" value="F:DNA binding"/>
    <property type="evidence" value="ECO:0007669"/>
    <property type="project" value="InterPro"/>
</dbReference>
<protein>
    <recommendedName>
        <fullName evidence="2">hAT-like transposase RNase-H fold domain-containing protein</fullName>
    </recommendedName>
</protein>
<dbReference type="InterPro" id="IPR025525">
    <property type="entry name" value="hAT-like_transposase_RNase-H"/>
</dbReference>
<reference evidence="3" key="1">
    <citation type="submission" date="2017-07" db="EMBL/GenBank/DDBJ databases">
        <title>Taro Niue Genome Assembly and Annotation.</title>
        <authorList>
            <person name="Atibalentja N."/>
            <person name="Keating K."/>
            <person name="Fields C.J."/>
        </authorList>
    </citation>
    <scope>NUCLEOTIDE SEQUENCE</scope>
    <source>
        <strain evidence="3">Niue_2</strain>
        <tissue evidence="3">Leaf</tissue>
    </source>
</reference>
<evidence type="ECO:0000259" key="2">
    <source>
        <dbReference type="Pfam" id="PF14372"/>
    </source>
</evidence>
<dbReference type="AlphaFoldDB" id="A0A843UYX2"/>
<dbReference type="PANTHER" id="PTHR23272">
    <property type="entry name" value="BED FINGER-RELATED"/>
    <property type="match status" value="1"/>
</dbReference>
<dbReference type="OrthoDB" id="1935496at2759"/>
<dbReference type="Proteomes" id="UP000652761">
    <property type="component" value="Unassembled WGS sequence"/>
</dbReference>
<evidence type="ECO:0000313" key="4">
    <source>
        <dbReference type="Proteomes" id="UP000652761"/>
    </source>
</evidence>
<gene>
    <name evidence="3" type="ORF">Taro_018377</name>
</gene>
<dbReference type="PANTHER" id="PTHR23272:SF184">
    <property type="entry name" value="OS03G0311250 PROTEIN"/>
    <property type="match status" value="1"/>
</dbReference>
<comment type="caution">
    <text evidence="3">The sequence shown here is derived from an EMBL/GenBank/DDBJ whole genome shotgun (WGS) entry which is preliminary data.</text>
</comment>
<accession>A0A843UYX2</accession>
<keyword evidence="1" id="KW-0472">Membrane</keyword>
<sequence>METKEHYAIIVMLLLQALIILGLVTCHDILIFYNATNIFSKIEEPTSNVALVEICNVQKFLRQEMQNSNEFVRNMVVKMQAKFNKYWSEIEDSTLLFVIGTVLDLRYKLMFVTYAFMELYGHETSLYITRIKQALYDLFDAYSCQLASSRTNE</sequence>
<keyword evidence="1" id="KW-1133">Transmembrane helix</keyword>
<dbReference type="Pfam" id="PF14372">
    <property type="entry name" value="hAT-like_RNase-H"/>
    <property type="match status" value="1"/>
</dbReference>
<dbReference type="EMBL" id="NMUH01000854">
    <property type="protein sequence ID" value="MQL85843.1"/>
    <property type="molecule type" value="Genomic_DNA"/>
</dbReference>
<evidence type="ECO:0000313" key="3">
    <source>
        <dbReference type="EMBL" id="MQL85843.1"/>
    </source>
</evidence>
<proteinExistence type="predicted"/>
<dbReference type="SUPFAM" id="SSF53098">
    <property type="entry name" value="Ribonuclease H-like"/>
    <property type="match status" value="1"/>
</dbReference>
<name>A0A843UYX2_COLES</name>
<feature type="transmembrane region" description="Helical" evidence="1">
    <location>
        <begin position="6"/>
        <end position="33"/>
    </location>
</feature>
<dbReference type="InterPro" id="IPR012337">
    <property type="entry name" value="RNaseH-like_sf"/>
</dbReference>
<evidence type="ECO:0000256" key="1">
    <source>
        <dbReference type="SAM" id="Phobius"/>
    </source>
</evidence>
<organism evidence="3 4">
    <name type="scientific">Colocasia esculenta</name>
    <name type="common">Wild taro</name>
    <name type="synonym">Arum esculentum</name>
    <dbReference type="NCBI Taxonomy" id="4460"/>
    <lineage>
        <taxon>Eukaryota</taxon>
        <taxon>Viridiplantae</taxon>
        <taxon>Streptophyta</taxon>
        <taxon>Embryophyta</taxon>
        <taxon>Tracheophyta</taxon>
        <taxon>Spermatophyta</taxon>
        <taxon>Magnoliopsida</taxon>
        <taxon>Liliopsida</taxon>
        <taxon>Araceae</taxon>
        <taxon>Aroideae</taxon>
        <taxon>Colocasieae</taxon>
        <taxon>Colocasia</taxon>
    </lineage>
</organism>
<feature type="domain" description="hAT-like transposase RNase-H fold" evidence="2">
    <location>
        <begin position="42"/>
        <end position="142"/>
    </location>
</feature>
<feature type="non-terminal residue" evidence="3">
    <location>
        <position position="1"/>
    </location>
</feature>